<dbReference type="Proteomes" id="UP000267268">
    <property type="component" value="Chromosome 1"/>
</dbReference>
<dbReference type="InterPro" id="IPR054170">
    <property type="entry name" value="RlmL_1st"/>
</dbReference>
<dbReference type="EMBL" id="CP034562">
    <property type="protein sequence ID" value="AZQ64571.1"/>
    <property type="molecule type" value="Genomic_DNA"/>
</dbReference>
<dbReference type="PANTHER" id="PTHR47313:SF1">
    <property type="entry name" value="RIBOSOMAL RNA LARGE SUBUNIT METHYLTRANSFERASE K_L"/>
    <property type="match status" value="1"/>
</dbReference>
<dbReference type="CDD" id="cd11715">
    <property type="entry name" value="THUMP_AdoMetMT"/>
    <property type="match status" value="1"/>
</dbReference>
<dbReference type="Pfam" id="PF01170">
    <property type="entry name" value="UPF0020"/>
    <property type="match status" value="1"/>
</dbReference>
<evidence type="ECO:0000256" key="1">
    <source>
        <dbReference type="ARBA" id="ARBA00022603"/>
    </source>
</evidence>
<dbReference type="Pfam" id="PF02926">
    <property type="entry name" value="THUMP"/>
    <property type="match status" value="1"/>
</dbReference>
<evidence type="ECO:0000313" key="5">
    <source>
        <dbReference type="EMBL" id="AZQ64571.1"/>
    </source>
</evidence>
<dbReference type="SUPFAM" id="SSF53335">
    <property type="entry name" value="S-adenosyl-L-methionine-dependent methyltransferases"/>
    <property type="match status" value="1"/>
</dbReference>
<dbReference type="AlphaFoldDB" id="A0A3Q9FRY7"/>
<dbReference type="PROSITE" id="PS00092">
    <property type="entry name" value="N6_MTASE"/>
    <property type="match status" value="1"/>
</dbReference>
<dbReference type="KEGG" id="fll:EI427_10520"/>
<keyword evidence="1 5" id="KW-0489">Methyltransferase</keyword>
<evidence type="ECO:0000256" key="2">
    <source>
        <dbReference type="ARBA" id="ARBA00022679"/>
    </source>
</evidence>
<evidence type="ECO:0000313" key="6">
    <source>
        <dbReference type="Proteomes" id="UP000267268"/>
    </source>
</evidence>
<gene>
    <name evidence="5" type="ORF">EI427_10520</name>
</gene>
<dbReference type="OrthoDB" id="9809404at2"/>
<sequence>MTAKTFFGLEEVLKKELIQIGATNVKAGNRAVTFEGDTEVLYKANLHLRTALKILLPIKQFRARNEQELYDRVKEINWAKYIDLEGTFAIDSTVWSETFTHSKFVALKVKDAIADHFTEIFKRRPNVDVSEPDIQVHIHISQRECILSLDSSGESLHRRGYRSEQRQAPLNEVLAAGIIMLTGWKGERPFLDPMCGSGTLLIEAAMIASNTAPGVKRKFAFMNWKQYDRKLWNQVLREAKRAVVEIEVPIVGSDIEREAIDISFANAERSGLDEDLRISKNSFFDRKPIGENGIIVCNPPYGERIGKDIEELYKQMGDKLKQDFSGYDAWIFSGNMQALKFVGLRPSKRIELYNGAIECRLAKYEMYRGKKD</sequence>
<dbReference type="PROSITE" id="PS01261">
    <property type="entry name" value="UPF0020"/>
    <property type="match status" value="1"/>
</dbReference>
<dbReference type="InterPro" id="IPR029063">
    <property type="entry name" value="SAM-dependent_MTases_sf"/>
</dbReference>
<dbReference type="GO" id="GO:0008990">
    <property type="term" value="F:rRNA (guanine-N2-)-methyltransferase activity"/>
    <property type="evidence" value="ECO:0007669"/>
    <property type="project" value="TreeGrafter"/>
</dbReference>
<protein>
    <submittedName>
        <fullName evidence="5">Class I SAM-dependent RNA methyltransferase</fullName>
    </submittedName>
</protein>
<dbReference type="SMART" id="SM00981">
    <property type="entry name" value="THUMP"/>
    <property type="match status" value="1"/>
</dbReference>
<dbReference type="InterPro" id="IPR053943">
    <property type="entry name" value="RlmKL-like_Mtase_CS"/>
</dbReference>
<feature type="domain" description="THUMP" evidence="4">
    <location>
        <begin position="40"/>
        <end position="151"/>
    </location>
</feature>
<name>A0A3Q9FRY7_9BACT</name>
<organism evidence="5 6">
    <name type="scientific">Flammeovirga pectinis</name>
    <dbReference type="NCBI Taxonomy" id="2494373"/>
    <lineage>
        <taxon>Bacteria</taxon>
        <taxon>Pseudomonadati</taxon>
        <taxon>Bacteroidota</taxon>
        <taxon>Cytophagia</taxon>
        <taxon>Cytophagales</taxon>
        <taxon>Flammeovirgaceae</taxon>
        <taxon>Flammeovirga</taxon>
    </lineage>
</organism>
<dbReference type="PANTHER" id="PTHR47313">
    <property type="entry name" value="RIBOSOMAL RNA LARGE SUBUNIT METHYLTRANSFERASE K/L"/>
    <property type="match status" value="1"/>
</dbReference>
<keyword evidence="2 5" id="KW-0808">Transferase</keyword>
<dbReference type="Pfam" id="PF22020">
    <property type="entry name" value="RlmL_1st"/>
    <property type="match status" value="1"/>
</dbReference>
<evidence type="ECO:0000256" key="3">
    <source>
        <dbReference type="PROSITE-ProRule" id="PRU00529"/>
    </source>
</evidence>
<dbReference type="InterPro" id="IPR002052">
    <property type="entry name" value="DNA_methylase_N6_adenine_CS"/>
</dbReference>
<keyword evidence="3" id="KW-0694">RNA-binding</keyword>
<dbReference type="InterPro" id="IPR000241">
    <property type="entry name" value="RlmKL-like_Mtase"/>
</dbReference>
<evidence type="ECO:0000259" key="4">
    <source>
        <dbReference type="PROSITE" id="PS51165"/>
    </source>
</evidence>
<dbReference type="GO" id="GO:0003723">
    <property type="term" value="F:RNA binding"/>
    <property type="evidence" value="ECO:0007669"/>
    <property type="project" value="UniProtKB-UniRule"/>
</dbReference>
<accession>A0A3Q9FRY7</accession>
<dbReference type="Gene3D" id="3.30.2130.30">
    <property type="match status" value="1"/>
</dbReference>
<dbReference type="InterPro" id="IPR004114">
    <property type="entry name" value="THUMP_dom"/>
</dbReference>
<reference evidence="5 6" key="1">
    <citation type="submission" date="2018-12" db="EMBL/GenBank/DDBJ databases">
        <title>Flammeovirga pectinis sp. nov., isolated from the gut of the Korean scallop, Patinopecten yessoensis.</title>
        <authorList>
            <person name="Bae J.-W."/>
            <person name="Jeong Y.-S."/>
            <person name="Kang W."/>
        </authorList>
    </citation>
    <scope>NUCLEOTIDE SEQUENCE [LARGE SCALE GENOMIC DNA]</scope>
    <source>
        <strain evidence="5 6">L12M1</strain>
    </source>
</reference>
<proteinExistence type="predicted"/>
<keyword evidence="6" id="KW-1185">Reference proteome</keyword>
<dbReference type="GO" id="GO:0070043">
    <property type="term" value="F:rRNA (guanine-N7-)-methyltransferase activity"/>
    <property type="evidence" value="ECO:0007669"/>
    <property type="project" value="TreeGrafter"/>
</dbReference>
<dbReference type="Gene3D" id="3.40.50.150">
    <property type="entry name" value="Vaccinia Virus protein VP39"/>
    <property type="match status" value="1"/>
</dbReference>
<dbReference type="PROSITE" id="PS51165">
    <property type="entry name" value="THUMP"/>
    <property type="match status" value="1"/>
</dbReference>